<dbReference type="PANTHER" id="PTHR11439">
    <property type="entry name" value="GAG-POL-RELATED RETROTRANSPOSON"/>
    <property type="match status" value="1"/>
</dbReference>
<keyword evidence="2" id="KW-0695">RNA-directed DNA polymerase</keyword>
<dbReference type="Pfam" id="PF07727">
    <property type="entry name" value="RVT_2"/>
    <property type="match status" value="1"/>
</dbReference>
<name>B6REL2_9BRAS</name>
<evidence type="ECO:0000313" key="2">
    <source>
        <dbReference type="EMBL" id="ABW74561.1"/>
    </source>
</evidence>
<dbReference type="GO" id="GO:0003964">
    <property type="term" value="F:RNA-directed DNA polymerase activity"/>
    <property type="evidence" value="ECO:0007669"/>
    <property type="project" value="UniProtKB-KW"/>
</dbReference>
<dbReference type="InterPro" id="IPR043502">
    <property type="entry name" value="DNA/RNA_pol_sf"/>
</dbReference>
<accession>B6REL2</accession>
<sequence length="373" mass="42785">MKTTFLHGELKEFVHVFQLDGFVKRGEEDKVYKLSKALYGWRQAPRAWNNKLDQILKGLNFRRCPKEQSVYTKQEKGFHLIVAVYVDDLFITGSSLMIISEFMKDMSSKFEMTDLGKLTYYLGIKVTQGVDGICIKQEGYALKILMDTSMETCSRVHVPMDSGLKLLKAEEKTEVDATRYRRTIGCLRHLLHTKLDLAYAVGALSRYMHNPKESHRHAIKHVLRYVKGTTSLGLRFKRDGDERIVGYSDSSHNIDTDDGKSTGGHVFYLELLGDVIEDKSKKVVIRIDNKSTIALTKNLVFHGRSKHILSRYHFIRECVENEQVEVEHVPGIEHRADILTKTLACVKFKEMRDKIGVEDFHNLSLKIMGENIG</sequence>
<evidence type="ECO:0000259" key="1">
    <source>
        <dbReference type="Pfam" id="PF07727"/>
    </source>
</evidence>
<dbReference type="PANTHER" id="PTHR11439:SF515">
    <property type="entry name" value="GAG-POL POLYPROTEIN"/>
    <property type="match status" value="1"/>
</dbReference>
<dbReference type="EMBL" id="EU180847">
    <property type="protein sequence ID" value="ABW74561.1"/>
    <property type="molecule type" value="Genomic_DNA"/>
</dbReference>
<reference evidence="2" key="1">
    <citation type="submission" date="2007-09" db="EMBL/GenBank/DDBJ databases">
        <title>Evolution of a short chain dehydrogenase (tropinone-reductase-like) gene family in the Brassicaceae.</title>
        <authorList>
            <person name="Schmid K.J."/>
            <person name="Navarro-Quezada A."/>
        </authorList>
    </citation>
    <scope>NUCLEOTIDE SEQUENCE</scope>
</reference>
<dbReference type="SUPFAM" id="SSF56672">
    <property type="entry name" value="DNA/RNA polymerases"/>
    <property type="match status" value="1"/>
</dbReference>
<protein>
    <submittedName>
        <fullName evidence="2">Reverse transcriptase</fullName>
    </submittedName>
</protein>
<proteinExistence type="predicted"/>
<gene>
    <name evidence="2" type="primary">Ty1RT</name>
</gene>
<dbReference type="InterPro" id="IPR013103">
    <property type="entry name" value="RVT_2"/>
</dbReference>
<keyword evidence="2" id="KW-0548">Nucleotidyltransferase</keyword>
<feature type="domain" description="Reverse transcriptase Ty1/copia-type" evidence="1">
    <location>
        <begin position="2"/>
        <end position="160"/>
    </location>
</feature>
<dbReference type="AlphaFoldDB" id="B6REL2"/>
<organism evidence="2">
    <name type="scientific">Boechera divaricarpa</name>
    <dbReference type="NCBI Taxonomy" id="115915"/>
    <lineage>
        <taxon>Eukaryota</taxon>
        <taxon>Viridiplantae</taxon>
        <taxon>Streptophyta</taxon>
        <taxon>Embryophyta</taxon>
        <taxon>Tracheophyta</taxon>
        <taxon>Spermatophyta</taxon>
        <taxon>Magnoliopsida</taxon>
        <taxon>eudicotyledons</taxon>
        <taxon>Gunneridae</taxon>
        <taxon>Pentapetalae</taxon>
        <taxon>rosids</taxon>
        <taxon>malvids</taxon>
        <taxon>Brassicales</taxon>
        <taxon>Brassicaceae</taxon>
        <taxon>Boechereae</taxon>
        <taxon>Boechera</taxon>
    </lineage>
</organism>
<keyword evidence="2" id="KW-0808">Transferase</keyword>
<dbReference type="CDD" id="cd09272">
    <property type="entry name" value="RNase_HI_RT_Ty1"/>
    <property type="match status" value="1"/>
</dbReference>